<keyword evidence="3" id="KW-1185">Reference proteome</keyword>
<evidence type="ECO:0000256" key="1">
    <source>
        <dbReference type="SAM" id="MobiDB-lite"/>
    </source>
</evidence>
<protein>
    <submittedName>
        <fullName evidence="2">Uncharacterized protein</fullName>
    </submittedName>
</protein>
<gene>
    <name evidence="2" type="ORF">EYF80_058776</name>
</gene>
<evidence type="ECO:0000313" key="3">
    <source>
        <dbReference type="Proteomes" id="UP000314294"/>
    </source>
</evidence>
<comment type="caution">
    <text evidence="2">The sequence shown here is derived from an EMBL/GenBank/DDBJ whole genome shotgun (WGS) entry which is preliminary data.</text>
</comment>
<dbReference type="EMBL" id="SRLO01003837">
    <property type="protein sequence ID" value="TNN31072.1"/>
    <property type="molecule type" value="Genomic_DNA"/>
</dbReference>
<sequence length="119" mass="13057">MEGAGGGWGPDPADPFSYTNTHCSRYSLSSRMASAFFPWALSMEILRFLAACGAETGLTDSLQHAETRKRTGPFPRVSLESPGDPCHVGEVPWEAPKLQLPLSRKRFTAFQQPNGDMKL</sequence>
<reference evidence="2 3" key="1">
    <citation type="submission" date="2019-03" db="EMBL/GenBank/DDBJ databases">
        <title>First draft genome of Liparis tanakae, snailfish: a comprehensive survey of snailfish specific genes.</title>
        <authorList>
            <person name="Kim W."/>
            <person name="Song I."/>
            <person name="Jeong J.-H."/>
            <person name="Kim D."/>
            <person name="Kim S."/>
            <person name="Ryu S."/>
            <person name="Song J.Y."/>
            <person name="Lee S.K."/>
        </authorList>
    </citation>
    <scope>NUCLEOTIDE SEQUENCE [LARGE SCALE GENOMIC DNA]</scope>
    <source>
        <tissue evidence="2">Muscle</tissue>
    </source>
</reference>
<feature type="region of interest" description="Disordered" evidence="1">
    <location>
        <begin position="63"/>
        <end position="85"/>
    </location>
</feature>
<accession>A0A4Z2ES10</accession>
<organism evidence="2 3">
    <name type="scientific">Liparis tanakae</name>
    <name type="common">Tanaka's snailfish</name>
    <dbReference type="NCBI Taxonomy" id="230148"/>
    <lineage>
        <taxon>Eukaryota</taxon>
        <taxon>Metazoa</taxon>
        <taxon>Chordata</taxon>
        <taxon>Craniata</taxon>
        <taxon>Vertebrata</taxon>
        <taxon>Euteleostomi</taxon>
        <taxon>Actinopterygii</taxon>
        <taxon>Neopterygii</taxon>
        <taxon>Teleostei</taxon>
        <taxon>Neoteleostei</taxon>
        <taxon>Acanthomorphata</taxon>
        <taxon>Eupercaria</taxon>
        <taxon>Perciformes</taxon>
        <taxon>Cottioidei</taxon>
        <taxon>Cottales</taxon>
        <taxon>Liparidae</taxon>
        <taxon>Liparis</taxon>
    </lineage>
</organism>
<dbReference type="Proteomes" id="UP000314294">
    <property type="component" value="Unassembled WGS sequence"/>
</dbReference>
<proteinExistence type="predicted"/>
<dbReference type="AlphaFoldDB" id="A0A4Z2ES10"/>
<name>A0A4Z2ES10_9TELE</name>
<evidence type="ECO:0000313" key="2">
    <source>
        <dbReference type="EMBL" id="TNN31072.1"/>
    </source>
</evidence>